<dbReference type="InterPro" id="IPR005123">
    <property type="entry name" value="Oxoglu/Fe-dep_dioxygenase_dom"/>
</dbReference>
<evidence type="ECO:0000313" key="7">
    <source>
        <dbReference type="Proteomes" id="UP000092600"/>
    </source>
</evidence>
<accession>A0A199W0Y7</accession>
<evidence type="ECO:0000256" key="3">
    <source>
        <dbReference type="ARBA" id="ARBA00023002"/>
    </source>
</evidence>
<dbReference type="STRING" id="4615.A0A199W0Y7"/>
<name>A0A199W0Y7_ANACO</name>
<dbReference type="EMBL" id="LSRQ01000421">
    <property type="protein sequence ID" value="OAY82949.1"/>
    <property type="molecule type" value="Genomic_DNA"/>
</dbReference>
<gene>
    <name evidence="6" type="ORF">ACMD2_05189</name>
</gene>
<dbReference type="Pfam" id="PF03171">
    <property type="entry name" value="2OG-FeII_Oxy"/>
    <property type="match status" value="1"/>
</dbReference>
<comment type="cofactor">
    <cofactor evidence="1">
        <name>L-ascorbate</name>
        <dbReference type="ChEBI" id="CHEBI:38290"/>
    </cofactor>
</comment>
<dbReference type="SUPFAM" id="SSF51197">
    <property type="entry name" value="Clavaminate synthase-like"/>
    <property type="match status" value="1"/>
</dbReference>
<proteinExistence type="predicted"/>
<dbReference type="PANTHER" id="PTHR47990">
    <property type="entry name" value="2-OXOGLUTARATE (2OG) AND FE(II)-DEPENDENT OXYGENASE SUPERFAMILY PROTEIN-RELATED"/>
    <property type="match status" value="1"/>
</dbReference>
<sequence>MPPHSEEPLPPYPNRVHHPEHFDFATAREVPDSHTWADLHDYPTAAPSGSPSAPNVIDLTHPDAVNLIARACEEWGAFQLTGHGVPTGLLDHLEAQTRRLFQLSVEVKLKAARMADAVSGYGLARVNSFFAKFMWSEGFTISGSPADNARKLWPHDYRQFWHEDSVLRMAHSKITNNNNNDVVEEYTRVMKELAGRLLHAMLLSLGLKEEDIDWAGPIRDLRDLSTVLHLNSYPPCPEPDRAIGLAAHTDSSFFTILYQGGVNGLQVLGRASDDPSGPAQWVTVPPVPGAFVVNVGDLMHILSNGRFRSVRHRAVVNRTHHRVSAAFFCGPPAHVKVSPVTKLAGNGMGRGLYRAVTWAEYLSLKGKLFNRALESIKVSEEDGNNTSLIYIRTGGCRGSRQIKVSADKPFSLLKKMVHFHSLMNLSWLTEATNPFAFDTAKAAISPSCAGRQMWIGGVENTGVELVSTTGQLMYTFPIIPRTERPNPNRVLANRNNIFTTRIPTH</sequence>
<dbReference type="GO" id="GO:0046872">
    <property type="term" value="F:metal ion binding"/>
    <property type="evidence" value="ECO:0007669"/>
    <property type="project" value="UniProtKB-KW"/>
</dbReference>
<keyword evidence="2" id="KW-0479">Metal-binding</keyword>
<evidence type="ECO:0000259" key="5">
    <source>
        <dbReference type="PROSITE" id="PS51471"/>
    </source>
</evidence>
<dbReference type="PROSITE" id="PS51471">
    <property type="entry name" value="FE2OG_OXY"/>
    <property type="match status" value="1"/>
</dbReference>
<reference evidence="6 7" key="1">
    <citation type="journal article" date="2016" name="DNA Res.">
        <title>The draft genome of MD-2 pineapple using hybrid error correction of long reads.</title>
        <authorList>
            <person name="Redwan R.M."/>
            <person name="Saidin A."/>
            <person name="Kumar S.V."/>
        </authorList>
    </citation>
    <scope>NUCLEOTIDE SEQUENCE [LARGE SCALE GENOMIC DNA]</scope>
    <source>
        <strain evidence="7">cv. MD2</strain>
        <tissue evidence="6">Leaf</tissue>
    </source>
</reference>
<dbReference type="Pfam" id="PF14226">
    <property type="entry name" value="DIOX_N"/>
    <property type="match status" value="1"/>
</dbReference>
<keyword evidence="4" id="KW-0408">Iron</keyword>
<keyword evidence="3" id="KW-0560">Oxidoreductase</keyword>
<protein>
    <submittedName>
        <fullName evidence="6">Gibberellin 3-beta-dioxygenase 1</fullName>
    </submittedName>
</protein>
<dbReference type="AlphaFoldDB" id="A0A199W0Y7"/>
<dbReference type="GO" id="GO:0051213">
    <property type="term" value="F:dioxygenase activity"/>
    <property type="evidence" value="ECO:0007669"/>
    <property type="project" value="UniProtKB-KW"/>
</dbReference>
<dbReference type="InterPro" id="IPR044861">
    <property type="entry name" value="IPNS-like_FE2OG_OXY"/>
</dbReference>
<evidence type="ECO:0000256" key="4">
    <source>
        <dbReference type="ARBA" id="ARBA00023004"/>
    </source>
</evidence>
<feature type="domain" description="Fe2OG dioxygenase" evidence="5">
    <location>
        <begin position="223"/>
        <end position="331"/>
    </location>
</feature>
<organism evidence="6 7">
    <name type="scientific">Ananas comosus</name>
    <name type="common">Pineapple</name>
    <name type="synonym">Ananas ananas</name>
    <dbReference type="NCBI Taxonomy" id="4615"/>
    <lineage>
        <taxon>Eukaryota</taxon>
        <taxon>Viridiplantae</taxon>
        <taxon>Streptophyta</taxon>
        <taxon>Embryophyta</taxon>
        <taxon>Tracheophyta</taxon>
        <taxon>Spermatophyta</taxon>
        <taxon>Magnoliopsida</taxon>
        <taxon>Liliopsida</taxon>
        <taxon>Poales</taxon>
        <taxon>Bromeliaceae</taxon>
        <taxon>Bromelioideae</taxon>
        <taxon>Ananas</taxon>
    </lineage>
</organism>
<dbReference type="Proteomes" id="UP000092600">
    <property type="component" value="Unassembled WGS sequence"/>
</dbReference>
<keyword evidence="6" id="KW-0223">Dioxygenase</keyword>
<dbReference type="InterPro" id="IPR027443">
    <property type="entry name" value="IPNS-like_sf"/>
</dbReference>
<dbReference type="InterPro" id="IPR026992">
    <property type="entry name" value="DIOX_N"/>
</dbReference>
<evidence type="ECO:0000313" key="6">
    <source>
        <dbReference type="EMBL" id="OAY82949.1"/>
    </source>
</evidence>
<dbReference type="InterPro" id="IPR050231">
    <property type="entry name" value="Iron_ascorbate_oxido_reductase"/>
</dbReference>
<evidence type="ECO:0000256" key="2">
    <source>
        <dbReference type="ARBA" id="ARBA00022723"/>
    </source>
</evidence>
<comment type="caution">
    <text evidence="6">The sequence shown here is derived from an EMBL/GenBank/DDBJ whole genome shotgun (WGS) entry which is preliminary data.</text>
</comment>
<dbReference type="Gene3D" id="2.60.120.330">
    <property type="entry name" value="B-lactam Antibiotic, Isopenicillin N Synthase, Chain"/>
    <property type="match status" value="1"/>
</dbReference>
<evidence type="ECO:0000256" key="1">
    <source>
        <dbReference type="ARBA" id="ARBA00001961"/>
    </source>
</evidence>